<dbReference type="PROSITE" id="PS51031">
    <property type="entry name" value="BESS"/>
    <property type="match status" value="1"/>
</dbReference>
<evidence type="ECO:0000313" key="4">
    <source>
        <dbReference type="Proteomes" id="UP001152320"/>
    </source>
</evidence>
<dbReference type="GO" id="GO:0003677">
    <property type="term" value="F:DNA binding"/>
    <property type="evidence" value="ECO:0007669"/>
    <property type="project" value="InterPro"/>
</dbReference>
<dbReference type="GO" id="GO:0005634">
    <property type="term" value="C:nucleus"/>
    <property type="evidence" value="ECO:0007669"/>
    <property type="project" value="UniProtKB-SubCell"/>
</dbReference>
<sequence>MKKRREVKSNKSGQAAERAKKWHFFDVLSFLDTFIEENNTDSNVPFFESGCDISLEDELYSGSLTASTSEANCPDLPPSPTMCDDAESSVTPKHSNKCEETPIKLKSKRQKREKESGLEVELQGLIEQHRRTWEDVEKDTTEPRAKDGDELFFQSCTQRMKLLKPSLRSYLKMQISQLFFNAENPDAEPMSIMPLPPQMATTIFTIEAPES</sequence>
<comment type="caution">
    <text evidence="3">The sequence shown here is derived from an EMBL/GenBank/DDBJ whole genome shotgun (WGS) entry which is preliminary data.</text>
</comment>
<organism evidence="3 4">
    <name type="scientific">Holothuria leucospilota</name>
    <name type="common">Black long sea cucumber</name>
    <name type="synonym">Mertensiothuria leucospilota</name>
    <dbReference type="NCBI Taxonomy" id="206669"/>
    <lineage>
        <taxon>Eukaryota</taxon>
        <taxon>Metazoa</taxon>
        <taxon>Echinodermata</taxon>
        <taxon>Eleutherozoa</taxon>
        <taxon>Echinozoa</taxon>
        <taxon>Holothuroidea</taxon>
        <taxon>Aspidochirotacea</taxon>
        <taxon>Aspidochirotida</taxon>
        <taxon>Holothuriidae</taxon>
        <taxon>Holothuria</taxon>
    </lineage>
</organism>
<comment type="subcellular location">
    <subcellularLocation>
        <location evidence="1">Nucleus</location>
    </subcellularLocation>
</comment>
<reference evidence="3" key="1">
    <citation type="submission" date="2021-10" db="EMBL/GenBank/DDBJ databases">
        <title>Tropical sea cucumber genome reveals ecological adaptation and Cuvierian tubules defense mechanism.</title>
        <authorList>
            <person name="Chen T."/>
        </authorList>
    </citation>
    <scope>NUCLEOTIDE SEQUENCE</scope>
    <source>
        <strain evidence="3">Nanhai2018</strain>
        <tissue evidence="3">Muscle</tissue>
    </source>
</reference>
<dbReference type="InterPro" id="IPR004210">
    <property type="entry name" value="BESS_motif"/>
</dbReference>
<dbReference type="InterPro" id="IPR039353">
    <property type="entry name" value="TF_Adf1"/>
</dbReference>
<dbReference type="PANTHER" id="PTHR12243">
    <property type="entry name" value="MADF DOMAIN TRANSCRIPTION FACTOR"/>
    <property type="match status" value="1"/>
</dbReference>
<feature type="domain" description="BESS" evidence="2">
    <location>
        <begin position="146"/>
        <end position="185"/>
    </location>
</feature>
<name>A0A9Q1BBI5_HOLLE</name>
<proteinExistence type="predicted"/>
<keyword evidence="1" id="KW-0539">Nucleus</keyword>
<dbReference type="OrthoDB" id="6600747at2759"/>
<dbReference type="EMBL" id="JAIZAY010000345">
    <property type="protein sequence ID" value="KAJ8018467.1"/>
    <property type="molecule type" value="Genomic_DNA"/>
</dbReference>
<evidence type="ECO:0000313" key="3">
    <source>
        <dbReference type="EMBL" id="KAJ8018467.1"/>
    </source>
</evidence>
<accession>A0A9Q1BBI5</accession>
<dbReference type="PANTHER" id="PTHR12243:SF67">
    <property type="entry name" value="COREPRESSOR OF PANGOLIN, ISOFORM A-RELATED"/>
    <property type="match status" value="1"/>
</dbReference>
<keyword evidence="4" id="KW-1185">Reference proteome</keyword>
<evidence type="ECO:0000259" key="2">
    <source>
        <dbReference type="PROSITE" id="PS51031"/>
    </source>
</evidence>
<dbReference type="AlphaFoldDB" id="A0A9Q1BBI5"/>
<dbReference type="Proteomes" id="UP001152320">
    <property type="component" value="Unassembled WGS sequence"/>
</dbReference>
<gene>
    <name evidence="3" type="ORF">HOLleu_43532</name>
</gene>
<protein>
    <recommendedName>
        <fullName evidence="2">BESS domain-containing protein</fullName>
    </recommendedName>
</protein>
<evidence type="ECO:0000256" key="1">
    <source>
        <dbReference type="PROSITE-ProRule" id="PRU00371"/>
    </source>
</evidence>